<dbReference type="Pfam" id="PF01545">
    <property type="entry name" value="Cation_efflux"/>
    <property type="match status" value="1"/>
</dbReference>
<dbReference type="GO" id="GO:0006882">
    <property type="term" value="P:intracellular zinc ion homeostasis"/>
    <property type="evidence" value="ECO:0007669"/>
    <property type="project" value="InterPro"/>
</dbReference>
<feature type="transmembrane region" description="Helical" evidence="8">
    <location>
        <begin position="108"/>
        <end position="132"/>
    </location>
</feature>
<dbReference type="InterPro" id="IPR045316">
    <property type="entry name" value="Msc2-like"/>
</dbReference>
<dbReference type="OrthoDB" id="271709at2"/>
<name>K4KPA3_SIMAS</name>
<keyword evidence="4" id="KW-0862">Zinc</keyword>
<evidence type="ECO:0000256" key="5">
    <source>
        <dbReference type="ARBA" id="ARBA00022989"/>
    </source>
</evidence>
<feature type="transmembrane region" description="Helical" evidence="8">
    <location>
        <begin position="182"/>
        <end position="202"/>
    </location>
</feature>
<dbReference type="Gene3D" id="1.20.1510.10">
    <property type="entry name" value="Cation efflux protein transmembrane domain"/>
    <property type="match status" value="1"/>
</dbReference>
<keyword evidence="6" id="KW-0406">Ion transport</keyword>
<dbReference type="PANTHER" id="PTHR45755">
    <property type="match status" value="1"/>
</dbReference>
<evidence type="ECO:0000313" key="11">
    <source>
        <dbReference type="Proteomes" id="UP000000466"/>
    </source>
</evidence>
<evidence type="ECO:0000256" key="4">
    <source>
        <dbReference type="ARBA" id="ARBA00022906"/>
    </source>
</evidence>
<accession>K4KPA3</accession>
<evidence type="ECO:0000313" key="10">
    <source>
        <dbReference type="EMBL" id="AFV00857.1"/>
    </source>
</evidence>
<dbReference type="NCBIfam" id="TIGR01297">
    <property type="entry name" value="CDF"/>
    <property type="match status" value="1"/>
</dbReference>
<feature type="transmembrane region" description="Helical" evidence="8">
    <location>
        <begin position="40"/>
        <end position="58"/>
    </location>
</feature>
<organism evidence="10 11">
    <name type="scientific">Simiduia agarivorans (strain DSM 21679 / JCM 13881 / BCRC 17597 / SA1)</name>
    <dbReference type="NCBI Taxonomy" id="1117647"/>
    <lineage>
        <taxon>Bacteria</taxon>
        <taxon>Pseudomonadati</taxon>
        <taxon>Pseudomonadota</taxon>
        <taxon>Gammaproteobacteria</taxon>
        <taxon>Cellvibrionales</taxon>
        <taxon>Cellvibrionaceae</taxon>
        <taxon>Simiduia</taxon>
    </lineage>
</organism>
<dbReference type="HOGENOM" id="CLU_013430_1_0_6"/>
<protein>
    <submittedName>
        <fullName evidence="10">Cation diffusion facilitator family transporter</fullName>
    </submittedName>
</protein>
<dbReference type="GO" id="GO:0005385">
    <property type="term" value="F:zinc ion transmembrane transporter activity"/>
    <property type="evidence" value="ECO:0007669"/>
    <property type="project" value="InterPro"/>
</dbReference>
<sequence>MSATPTKRVLWVLVLTLLTMVGEILVGLWSGSMALLADGWHMGTHAAAFGVTLFAYHYAAKHADNPTFVFGTGKVNDLGGFASAVALATVALMMVIESIERLFNQTPIHYEHAMIAAAIGLVVNLISVALLHQHDNGHDKGHHDHHGHHHDQNLRAAFFHVLADTLTSILAIAALLTGKLVGWWWLDPLMGIVGAIVIAIWARSLIRATASVLLDREIENAHHTSQEWSVGGGKTARLITLEQWPAPDANAFAEQHRSGFTLFNVKEPRG</sequence>
<keyword evidence="3 8" id="KW-0812">Transmembrane</keyword>
<feature type="domain" description="Cation efflux protein transmembrane" evidence="9">
    <location>
        <begin position="12"/>
        <end position="214"/>
    </location>
</feature>
<dbReference type="SUPFAM" id="SSF161111">
    <property type="entry name" value="Cation efflux protein transmembrane domain-like"/>
    <property type="match status" value="1"/>
</dbReference>
<feature type="transmembrane region" description="Helical" evidence="8">
    <location>
        <begin position="78"/>
        <end position="96"/>
    </location>
</feature>
<evidence type="ECO:0000256" key="8">
    <source>
        <dbReference type="SAM" id="Phobius"/>
    </source>
</evidence>
<feature type="transmembrane region" description="Helical" evidence="8">
    <location>
        <begin position="153"/>
        <end position="176"/>
    </location>
</feature>
<dbReference type="EMBL" id="CP003746">
    <property type="protein sequence ID" value="AFV00857.1"/>
    <property type="molecule type" value="Genomic_DNA"/>
</dbReference>
<dbReference type="Proteomes" id="UP000000466">
    <property type="component" value="Chromosome"/>
</dbReference>
<evidence type="ECO:0000256" key="2">
    <source>
        <dbReference type="ARBA" id="ARBA00022448"/>
    </source>
</evidence>
<keyword evidence="4" id="KW-0864">Zinc transport</keyword>
<reference evidence="10 11" key="1">
    <citation type="journal article" date="2013" name="Genome Announc.">
        <title>Complete genome sequence of Simiduia agarivorans SA1(T), a marine bacterium able to degrade a variety of polysaccharides.</title>
        <authorList>
            <person name="Lin S.Y."/>
            <person name="Shieh W.Y."/>
            <person name="Chen J.S."/>
            <person name="Tang S.L."/>
        </authorList>
    </citation>
    <scope>NUCLEOTIDE SEQUENCE [LARGE SCALE GENOMIC DNA]</scope>
    <source>
        <strain evidence="11">DSM 21679 / JCM 13881 / BCRC 17597 / SA1</strain>
    </source>
</reference>
<dbReference type="KEGG" id="saga:M5M_18640"/>
<dbReference type="GO" id="GO:0016020">
    <property type="term" value="C:membrane"/>
    <property type="evidence" value="ECO:0007669"/>
    <property type="project" value="UniProtKB-SubCell"/>
</dbReference>
<evidence type="ECO:0000256" key="6">
    <source>
        <dbReference type="ARBA" id="ARBA00023065"/>
    </source>
</evidence>
<dbReference type="eggNOG" id="COG1230">
    <property type="taxonomic scope" value="Bacteria"/>
</dbReference>
<dbReference type="InterPro" id="IPR027469">
    <property type="entry name" value="Cation_efflux_TMD_sf"/>
</dbReference>
<keyword evidence="7 8" id="KW-0472">Membrane</keyword>
<dbReference type="AlphaFoldDB" id="K4KPA3"/>
<dbReference type="InterPro" id="IPR058533">
    <property type="entry name" value="Cation_efflux_TM"/>
</dbReference>
<dbReference type="PANTHER" id="PTHR45755:SF4">
    <property type="entry name" value="ZINC TRANSPORTER 7"/>
    <property type="match status" value="1"/>
</dbReference>
<keyword evidence="11" id="KW-1185">Reference proteome</keyword>
<dbReference type="RefSeq" id="WP_015049007.1">
    <property type="nucleotide sequence ID" value="NC_018868.3"/>
</dbReference>
<gene>
    <name evidence="10" type="ordered locus">M5M_18640</name>
</gene>
<dbReference type="NCBIfam" id="NF033827">
    <property type="entry name" value="CDF_efflux_DmeF"/>
    <property type="match status" value="1"/>
</dbReference>
<evidence type="ECO:0000256" key="3">
    <source>
        <dbReference type="ARBA" id="ARBA00022692"/>
    </source>
</evidence>
<evidence type="ECO:0000256" key="1">
    <source>
        <dbReference type="ARBA" id="ARBA00004141"/>
    </source>
</evidence>
<comment type="subcellular location">
    <subcellularLocation>
        <location evidence="1">Membrane</location>
        <topology evidence="1">Multi-pass membrane protein</topology>
    </subcellularLocation>
</comment>
<dbReference type="InterPro" id="IPR002524">
    <property type="entry name" value="Cation_efflux"/>
</dbReference>
<proteinExistence type="predicted"/>
<dbReference type="STRING" id="1117647.M5M_18640"/>
<keyword evidence="5 8" id="KW-1133">Transmembrane helix</keyword>
<evidence type="ECO:0000256" key="7">
    <source>
        <dbReference type="ARBA" id="ARBA00023136"/>
    </source>
</evidence>
<keyword evidence="2" id="KW-0813">Transport</keyword>
<evidence type="ECO:0000259" key="9">
    <source>
        <dbReference type="Pfam" id="PF01545"/>
    </source>
</evidence>
<feature type="transmembrane region" description="Helical" evidence="8">
    <location>
        <begin position="9"/>
        <end position="28"/>
    </location>
</feature>